<accession>A0A212ITQ8</accession>
<organism evidence="2">
    <name type="scientific">uncultured Alphaproteobacteria bacterium</name>
    <dbReference type="NCBI Taxonomy" id="91750"/>
    <lineage>
        <taxon>Bacteria</taxon>
        <taxon>Pseudomonadati</taxon>
        <taxon>Pseudomonadota</taxon>
        <taxon>Alphaproteobacteria</taxon>
        <taxon>environmental samples</taxon>
    </lineage>
</organism>
<protein>
    <submittedName>
        <fullName evidence="2">Uncharacterized protein</fullName>
    </submittedName>
</protein>
<evidence type="ECO:0000256" key="1">
    <source>
        <dbReference type="SAM" id="Phobius"/>
    </source>
</evidence>
<feature type="transmembrane region" description="Helical" evidence="1">
    <location>
        <begin position="120"/>
        <end position="137"/>
    </location>
</feature>
<reference evidence="2" key="1">
    <citation type="submission" date="2016-04" db="EMBL/GenBank/DDBJ databases">
        <authorList>
            <person name="Evans L.H."/>
            <person name="Alamgir A."/>
            <person name="Owens N."/>
            <person name="Weber N.D."/>
            <person name="Virtaneva K."/>
            <person name="Barbian K."/>
            <person name="Babar A."/>
            <person name="Rosenke K."/>
        </authorList>
    </citation>
    <scope>NUCLEOTIDE SEQUENCE</scope>
    <source>
        <strain evidence="2">86</strain>
    </source>
</reference>
<sequence>MKRPTSNWRSASPYDPFLFALAGKDIQGIEISTLSALARLDLDPWVEATTLALMPVETATARMAARLAAVPDWSADQRDCREVAAELVALLPSPARIKSHAARPAEDAAPELATKTYSRGFVILVLIGLALGAQWLATAERHPAEATSTVDGKPGFAFDIPAKPSPFAAPH</sequence>
<gene>
    <name evidence="2" type="ORF">KL86APRO_10009</name>
</gene>
<name>A0A212ITQ8_9PROT</name>
<keyword evidence="1" id="KW-1133">Transmembrane helix</keyword>
<dbReference type="EMBL" id="FLUO01000001">
    <property type="protein sequence ID" value="SBV90529.1"/>
    <property type="molecule type" value="Genomic_DNA"/>
</dbReference>
<keyword evidence="1" id="KW-0812">Transmembrane</keyword>
<evidence type="ECO:0000313" key="2">
    <source>
        <dbReference type="EMBL" id="SBV90529.1"/>
    </source>
</evidence>
<proteinExistence type="predicted"/>
<dbReference type="AlphaFoldDB" id="A0A212ITQ8"/>
<keyword evidence="1" id="KW-0472">Membrane</keyword>